<protein>
    <recommendedName>
        <fullName evidence="8">Tryptophan synthase alpha chain</fullName>
        <ecNumber evidence="8">4.2.1.20</ecNumber>
    </recommendedName>
</protein>
<dbReference type="GO" id="GO:0004834">
    <property type="term" value="F:tryptophan synthase activity"/>
    <property type="evidence" value="ECO:0007669"/>
    <property type="project" value="UniProtKB-UniRule"/>
</dbReference>
<feature type="active site" description="Proton acceptor" evidence="8">
    <location>
        <position position="62"/>
    </location>
</feature>
<keyword evidence="3 8" id="KW-0028">Amino-acid biosynthesis</keyword>
<evidence type="ECO:0000256" key="3">
    <source>
        <dbReference type="ARBA" id="ARBA00022605"/>
    </source>
</evidence>
<dbReference type="Gene3D" id="3.20.20.70">
    <property type="entry name" value="Aldolase class I"/>
    <property type="match status" value="1"/>
</dbReference>
<dbReference type="KEGG" id="ock:EXM22_03570"/>
<name>A0A5C1QIH4_9SPIO</name>
<evidence type="ECO:0000313" key="11">
    <source>
        <dbReference type="Proteomes" id="UP000324209"/>
    </source>
</evidence>
<reference evidence="10 11" key="1">
    <citation type="submission" date="2019-02" db="EMBL/GenBank/DDBJ databases">
        <title>Complete Genome Sequence and Methylome Analysis of free living Spirochaetas.</title>
        <authorList>
            <person name="Fomenkov A."/>
            <person name="Dubinina G."/>
            <person name="Leshcheva N."/>
            <person name="Mikheeva N."/>
            <person name="Grabovich M."/>
            <person name="Vincze T."/>
            <person name="Roberts R.J."/>
        </authorList>
    </citation>
    <scope>NUCLEOTIDE SEQUENCE [LARGE SCALE GENOMIC DNA]</scope>
    <source>
        <strain evidence="10 11">K2</strain>
    </source>
</reference>
<dbReference type="EMBL" id="CP036150">
    <property type="protein sequence ID" value="QEN07108.1"/>
    <property type="molecule type" value="Genomic_DNA"/>
</dbReference>
<dbReference type="CDD" id="cd04724">
    <property type="entry name" value="Tryptophan_synthase_alpha"/>
    <property type="match status" value="1"/>
</dbReference>
<dbReference type="InterPro" id="IPR002028">
    <property type="entry name" value="Trp_synthase_suA"/>
</dbReference>
<evidence type="ECO:0000256" key="2">
    <source>
        <dbReference type="ARBA" id="ARBA00011270"/>
    </source>
</evidence>
<evidence type="ECO:0000256" key="7">
    <source>
        <dbReference type="ARBA" id="ARBA00049047"/>
    </source>
</evidence>
<comment type="subunit">
    <text evidence="2 8">Tetramer of two alpha and two beta chains.</text>
</comment>
<keyword evidence="4 8" id="KW-0822">Tryptophan biosynthesis</keyword>
<dbReference type="InterPro" id="IPR011060">
    <property type="entry name" value="RibuloseP-bd_barrel"/>
</dbReference>
<comment type="pathway">
    <text evidence="1 8">Amino-acid biosynthesis; L-tryptophan biosynthesis; L-tryptophan from chorismate: step 5/5.</text>
</comment>
<dbReference type="UniPathway" id="UPA00035">
    <property type="reaction ID" value="UER00044"/>
</dbReference>
<dbReference type="EC" id="4.2.1.20" evidence="8"/>
<accession>A0A5C1QIH4</accession>
<dbReference type="HAMAP" id="MF_00131">
    <property type="entry name" value="Trp_synth_alpha"/>
    <property type="match status" value="1"/>
</dbReference>
<feature type="active site" description="Proton acceptor" evidence="8">
    <location>
        <position position="51"/>
    </location>
</feature>
<evidence type="ECO:0000256" key="4">
    <source>
        <dbReference type="ARBA" id="ARBA00022822"/>
    </source>
</evidence>
<dbReference type="PANTHER" id="PTHR43406">
    <property type="entry name" value="TRYPTOPHAN SYNTHASE, ALPHA CHAIN"/>
    <property type="match status" value="1"/>
</dbReference>
<evidence type="ECO:0000256" key="9">
    <source>
        <dbReference type="RuleBase" id="RU003662"/>
    </source>
</evidence>
<evidence type="ECO:0000256" key="5">
    <source>
        <dbReference type="ARBA" id="ARBA00023141"/>
    </source>
</evidence>
<keyword evidence="11" id="KW-1185">Reference proteome</keyword>
<sequence length="263" mass="28223">MEKTGKGSFKRKAGESMSTKIVAHFIAGFPDAAGSMEVARGLAEGGASYLEMQIPFSDPSADGPAIENSCRQALEKNFTVDQALEQLKNLNEELKIPIFLMSYGNIVFTRGMEDFVVHSKKVGAAGLIIPDLVLGRDEGLYALGKKYDMPILPVITPSISKERLGDILALKQEWIYTALRSGITGSATTLDESNLSLLDQLKTSDSKVMAGFGIRTAQQVKTLAPRCDAVVAGSVFVNAVTQALQKGSSLKDAALSTMEMLLQ</sequence>
<dbReference type="SUPFAM" id="SSF51366">
    <property type="entry name" value="Ribulose-phoshate binding barrel"/>
    <property type="match status" value="1"/>
</dbReference>
<evidence type="ECO:0000256" key="8">
    <source>
        <dbReference type="HAMAP-Rule" id="MF_00131"/>
    </source>
</evidence>
<dbReference type="InterPro" id="IPR013785">
    <property type="entry name" value="Aldolase_TIM"/>
</dbReference>
<comment type="similarity">
    <text evidence="8 9">Belongs to the TrpA family.</text>
</comment>
<dbReference type="Pfam" id="PF00290">
    <property type="entry name" value="Trp_syntA"/>
    <property type="match status" value="1"/>
</dbReference>
<comment type="catalytic activity">
    <reaction evidence="7 8">
        <text>(1S,2R)-1-C-(indol-3-yl)glycerol 3-phosphate + L-serine = D-glyceraldehyde 3-phosphate + L-tryptophan + H2O</text>
        <dbReference type="Rhea" id="RHEA:10532"/>
        <dbReference type="ChEBI" id="CHEBI:15377"/>
        <dbReference type="ChEBI" id="CHEBI:33384"/>
        <dbReference type="ChEBI" id="CHEBI:57912"/>
        <dbReference type="ChEBI" id="CHEBI:58866"/>
        <dbReference type="ChEBI" id="CHEBI:59776"/>
        <dbReference type="EC" id="4.2.1.20"/>
    </reaction>
</comment>
<dbReference type="NCBIfam" id="TIGR00262">
    <property type="entry name" value="trpA"/>
    <property type="match status" value="1"/>
</dbReference>
<evidence type="ECO:0000313" key="10">
    <source>
        <dbReference type="EMBL" id="QEN07108.1"/>
    </source>
</evidence>
<gene>
    <name evidence="8 10" type="primary">trpA</name>
    <name evidence="10" type="ORF">EXM22_03570</name>
</gene>
<keyword evidence="5 8" id="KW-0057">Aromatic amino acid biosynthesis</keyword>
<dbReference type="Proteomes" id="UP000324209">
    <property type="component" value="Chromosome"/>
</dbReference>
<dbReference type="PANTHER" id="PTHR43406:SF1">
    <property type="entry name" value="TRYPTOPHAN SYNTHASE ALPHA CHAIN, CHLOROPLASTIC"/>
    <property type="match status" value="1"/>
</dbReference>
<evidence type="ECO:0000256" key="6">
    <source>
        <dbReference type="ARBA" id="ARBA00023239"/>
    </source>
</evidence>
<proteinExistence type="inferred from homology"/>
<dbReference type="AlphaFoldDB" id="A0A5C1QIH4"/>
<organism evidence="10 11">
    <name type="scientific">Oceanispirochaeta crateris</name>
    <dbReference type="NCBI Taxonomy" id="2518645"/>
    <lineage>
        <taxon>Bacteria</taxon>
        <taxon>Pseudomonadati</taxon>
        <taxon>Spirochaetota</taxon>
        <taxon>Spirochaetia</taxon>
        <taxon>Spirochaetales</taxon>
        <taxon>Spirochaetaceae</taxon>
        <taxon>Oceanispirochaeta</taxon>
    </lineage>
</organism>
<dbReference type="OrthoDB" id="9804578at2"/>
<keyword evidence="6 8" id="KW-0456">Lyase</keyword>
<dbReference type="GO" id="GO:0005829">
    <property type="term" value="C:cytosol"/>
    <property type="evidence" value="ECO:0007669"/>
    <property type="project" value="TreeGrafter"/>
</dbReference>
<comment type="function">
    <text evidence="8">The alpha subunit is responsible for the aldol cleavage of indoleglycerol phosphate to indole and glyceraldehyde 3-phosphate.</text>
</comment>
<evidence type="ECO:0000256" key="1">
    <source>
        <dbReference type="ARBA" id="ARBA00004733"/>
    </source>
</evidence>